<dbReference type="FunFam" id="3.90.190.20:FF:000006">
    <property type="entry name" value="UDP-N-acetylmuramoyl-L-alanyl-D-glutamate--2,6-diaminopimelate ligase"/>
    <property type="match status" value="1"/>
</dbReference>
<evidence type="ECO:0000256" key="11">
    <source>
        <dbReference type="ARBA" id="ARBA00023316"/>
    </source>
</evidence>
<evidence type="ECO:0000256" key="5">
    <source>
        <dbReference type="ARBA" id="ARBA00022618"/>
    </source>
</evidence>
<keyword evidence="4 19" id="KW-0436">Ligase</keyword>
<dbReference type="SUPFAM" id="SSF53623">
    <property type="entry name" value="MurD-like peptide ligases, catalytic domain"/>
    <property type="match status" value="1"/>
</dbReference>
<dbReference type="InterPro" id="IPR036565">
    <property type="entry name" value="Mur-like_cat_sf"/>
</dbReference>
<dbReference type="GO" id="GO:0008360">
    <property type="term" value="P:regulation of cell shape"/>
    <property type="evidence" value="ECO:0007669"/>
    <property type="project" value="UniProtKB-KW"/>
</dbReference>
<evidence type="ECO:0000256" key="10">
    <source>
        <dbReference type="ARBA" id="ARBA00023306"/>
    </source>
</evidence>
<keyword evidence="11 19" id="KW-0961">Cell wall biogenesis/degradation</keyword>
<keyword evidence="19" id="KW-0460">Magnesium</keyword>
<dbReference type="Proteomes" id="UP000247790">
    <property type="component" value="Unassembled WGS sequence"/>
</dbReference>
<dbReference type="AlphaFoldDB" id="A0A2V4UZY3"/>
<dbReference type="SUPFAM" id="SSF53244">
    <property type="entry name" value="MurD-like peptide ligases, peptide-binding domain"/>
    <property type="match status" value="1"/>
</dbReference>
<feature type="modified residue" description="N6-carboxylysine" evidence="19">
    <location>
        <position position="271"/>
    </location>
</feature>
<feature type="domain" description="Mur ligase central" evidence="23">
    <location>
        <begin position="160"/>
        <end position="368"/>
    </location>
</feature>
<feature type="short sequence motif" description="Meso-diaminopimelate recognition motif" evidence="19">
    <location>
        <begin position="463"/>
        <end position="466"/>
    </location>
</feature>
<dbReference type="GO" id="GO:0008765">
    <property type="term" value="F:UDP-N-acetylmuramoylalanyl-D-glutamate-2,6-diaminopimelate ligase activity"/>
    <property type="evidence" value="ECO:0007669"/>
    <property type="project" value="UniProtKB-UniRule"/>
</dbReference>
<evidence type="ECO:0000256" key="8">
    <source>
        <dbReference type="ARBA" id="ARBA00022960"/>
    </source>
</evidence>
<feature type="binding site" evidence="19">
    <location>
        <begin position="204"/>
        <end position="205"/>
    </location>
    <ligand>
        <name>UDP-N-acetyl-alpha-D-muramoyl-L-alanyl-D-glutamate</name>
        <dbReference type="ChEBI" id="CHEBI:83900"/>
    </ligand>
</feature>
<keyword evidence="8 19" id="KW-0133">Cell shape</keyword>
<evidence type="ECO:0000259" key="23">
    <source>
        <dbReference type="Pfam" id="PF08245"/>
    </source>
</evidence>
<comment type="catalytic activity">
    <reaction evidence="12 19">
        <text>UDP-N-acetyl-alpha-D-muramoyl-L-alanyl-D-glutamate + meso-2,6-diaminopimelate + ATP = UDP-N-acetyl-alpha-D-muramoyl-L-alanyl-gamma-D-glutamyl-meso-2,6-diaminopimelate + ADP + phosphate + H(+)</text>
        <dbReference type="Rhea" id="RHEA:23676"/>
        <dbReference type="ChEBI" id="CHEBI:15378"/>
        <dbReference type="ChEBI" id="CHEBI:30616"/>
        <dbReference type="ChEBI" id="CHEBI:43474"/>
        <dbReference type="ChEBI" id="CHEBI:57791"/>
        <dbReference type="ChEBI" id="CHEBI:83900"/>
        <dbReference type="ChEBI" id="CHEBI:83905"/>
        <dbReference type="ChEBI" id="CHEBI:456216"/>
        <dbReference type="EC" id="6.3.2.13"/>
    </reaction>
</comment>
<feature type="binding site" evidence="19">
    <location>
        <position position="518"/>
    </location>
    <ligand>
        <name>meso-2,6-diaminopimelate</name>
        <dbReference type="ChEBI" id="CHEBI:57791"/>
    </ligand>
</feature>
<feature type="binding site" evidence="19">
    <location>
        <position position="84"/>
    </location>
    <ligand>
        <name>UDP-N-acetyl-alpha-D-muramoyl-L-alanyl-D-glutamate</name>
        <dbReference type="ChEBI" id="CHEBI:83900"/>
    </ligand>
</feature>
<dbReference type="PANTHER" id="PTHR23135">
    <property type="entry name" value="MUR LIGASE FAMILY MEMBER"/>
    <property type="match status" value="1"/>
</dbReference>
<keyword evidence="9 19" id="KW-0573">Peptidoglycan synthesis</keyword>
<evidence type="ECO:0000256" key="3">
    <source>
        <dbReference type="ARBA" id="ARBA00022490"/>
    </source>
</evidence>
<comment type="pathway">
    <text evidence="1 19 20">Cell wall biogenesis; peptidoglycan biosynthesis.</text>
</comment>
<dbReference type="GO" id="GO:0000287">
    <property type="term" value="F:magnesium ion binding"/>
    <property type="evidence" value="ECO:0007669"/>
    <property type="project" value="UniProtKB-UniRule"/>
</dbReference>
<keyword evidence="7 19" id="KW-0067">ATP-binding</keyword>
<comment type="similarity">
    <text evidence="2 19">Belongs to the MurCDEF family. MurE subfamily.</text>
</comment>
<dbReference type="Pfam" id="PF02875">
    <property type="entry name" value="Mur_ligase_C"/>
    <property type="match status" value="1"/>
</dbReference>
<dbReference type="GO" id="GO:0004326">
    <property type="term" value="F:tetrahydrofolylpolyglutamate synthase activity"/>
    <property type="evidence" value="ECO:0007669"/>
    <property type="project" value="InterPro"/>
</dbReference>
<dbReference type="PROSITE" id="PS01011">
    <property type="entry name" value="FOLYLPOLYGLU_SYNT_1"/>
    <property type="match status" value="1"/>
</dbReference>
<dbReference type="EMBL" id="QJSW01000017">
    <property type="protein sequence ID" value="PYE45747.1"/>
    <property type="molecule type" value="Genomic_DNA"/>
</dbReference>
<feature type="binding site" evidence="19">
    <location>
        <position position="239"/>
    </location>
    <ligand>
        <name>UDP-N-acetyl-alpha-D-muramoyl-L-alanyl-D-glutamate</name>
        <dbReference type="ChEBI" id="CHEBI:83900"/>
    </ligand>
</feature>
<dbReference type="GO" id="GO:0009252">
    <property type="term" value="P:peptidoglycan biosynthetic process"/>
    <property type="evidence" value="ECO:0007669"/>
    <property type="project" value="UniProtKB-UniRule"/>
</dbReference>
<comment type="caution">
    <text evidence="24">The sequence shown here is derived from an EMBL/GenBank/DDBJ whole genome shotgun (WGS) entry which is preliminary data.</text>
</comment>
<evidence type="ECO:0000259" key="21">
    <source>
        <dbReference type="Pfam" id="PF01225"/>
    </source>
</evidence>
<dbReference type="GO" id="GO:0051301">
    <property type="term" value="P:cell division"/>
    <property type="evidence" value="ECO:0007669"/>
    <property type="project" value="UniProtKB-KW"/>
</dbReference>
<comment type="caution">
    <text evidence="19">Lacks conserved residue(s) required for the propagation of feature annotation.</text>
</comment>
<dbReference type="InterPro" id="IPR013221">
    <property type="entry name" value="Mur_ligase_cen"/>
</dbReference>
<keyword evidence="6 19" id="KW-0547">Nucleotide-binding</keyword>
<evidence type="ECO:0000256" key="6">
    <source>
        <dbReference type="ARBA" id="ARBA00022741"/>
    </source>
</evidence>
<dbReference type="SUPFAM" id="SSF63418">
    <property type="entry name" value="MurE/MurF N-terminal domain"/>
    <property type="match status" value="1"/>
</dbReference>
<sequence length="549" mass="60132">MTTARMNEWAGAGFWSTPQQNSLKCVSLFGDIADINNATYPIITEVYLKSEVIHVLLNQFQSQLTTARLVGDSNIECHNLQTDSRQVQPGDLFICLPGHTVDGHDYAAKAVQAGASALVVERELDLAVPQLIVNDSRFAMAVLSDFFFDSPSRKMKMIGVTGTNGKTTTTYLIEKIMSDYGQKTGLIGTIQMRYDGRTYPMSGTTPEALDLQRSLHDMVQAGTDCCVMEVSSHALEQGRVKGTDFRTAVFTNLTQDHLDYHHSMEEYRGAKGLFFARMGNTYADEASLRKYAVINADDPAAAYFISVTAAEVITYGMGEKADVRASEISITAQGTSFHVDTFAGSADIQLRMVGKFNVYNAMAAISAALVEGVPLEEIKRSLETVPGVDGRVEAVDEGQPYAVIVDYAHTPDGLENVLRTVKEFAEGRVICVFGCGGDRDRTKRPLMGKIAAKYSDFVLVTSDNPRTENPDLILKDIEQGLIEDAVPAERYTLIVDRRLAIHEAIEMASPADVVLIAGKGHETYQIIGTTKTDFDDRIIAKEAIRGKSN</sequence>
<dbReference type="Gene3D" id="3.40.1190.10">
    <property type="entry name" value="Mur-like, catalytic domain"/>
    <property type="match status" value="1"/>
</dbReference>
<evidence type="ECO:0000256" key="15">
    <source>
        <dbReference type="ARBA" id="ARBA00072883"/>
    </source>
</evidence>
<keyword evidence="10 19" id="KW-0131">Cell cycle</keyword>
<feature type="binding site" evidence="19">
    <location>
        <begin position="463"/>
        <end position="466"/>
    </location>
    <ligand>
        <name>meso-2,6-diaminopimelate</name>
        <dbReference type="ChEBI" id="CHEBI:57791"/>
    </ligand>
</feature>
<name>A0A2V4UZY3_PAEBA</name>
<dbReference type="NCBIfam" id="NF001126">
    <property type="entry name" value="PRK00139.1-4"/>
    <property type="match status" value="1"/>
</dbReference>
<feature type="binding site" evidence="19">
    <location>
        <position position="439"/>
    </location>
    <ligand>
        <name>meso-2,6-diaminopimelate</name>
        <dbReference type="ChEBI" id="CHEBI:57791"/>
    </ligand>
</feature>
<dbReference type="UniPathway" id="UPA00219"/>
<dbReference type="HAMAP" id="MF_00208">
    <property type="entry name" value="MurE"/>
    <property type="match status" value="1"/>
</dbReference>
<evidence type="ECO:0000256" key="20">
    <source>
        <dbReference type="RuleBase" id="RU004135"/>
    </source>
</evidence>
<dbReference type="Gene3D" id="3.90.190.20">
    <property type="entry name" value="Mur ligase, C-terminal domain"/>
    <property type="match status" value="1"/>
</dbReference>
<evidence type="ECO:0000256" key="18">
    <source>
        <dbReference type="ARBA" id="ARBA00081560"/>
    </source>
</evidence>
<dbReference type="RefSeq" id="WP_425271048.1">
    <property type="nucleotide sequence ID" value="NZ_CP054614.1"/>
</dbReference>
<dbReference type="Pfam" id="PF08245">
    <property type="entry name" value="Mur_ligase_M"/>
    <property type="match status" value="1"/>
</dbReference>
<gene>
    <name evidence="19" type="primary">murE</name>
    <name evidence="24" type="ORF">DFQ00_11795</name>
</gene>
<organism evidence="24 25">
    <name type="scientific">Paenibacillus barcinonensis</name>
    <dbReference type="NCBI Taxonomy" id="198119"/>
    <lineage>
        <taxon>Bacteria</taxon>
        <taxon>Bacillati</taxon>
        <taxon>Bacillota</taxon>
        <taxon>Bacilli</taxon>
        <taxon>Bacillales</taxon>
        <taxon>Paenibacillaceae</taxon>
        <taxon>Paenibacillus</taxon>
    </lineage>
</organism>
<evidence type="ECO:0000256" key="4">
    <source>
        <dbReference type="ARBA" id="ARBA00022598"/>
    </source>
</evidence>
<evidence type="ECO:0000256" key="12">
    <source>
        <dbReference type="ARBA" id="ARBA00050251"/>
    </source>
</evidence>
<reference evidence="24 25" key="1">
    <citation type="submission" date="2018-06" db="EMBL/GenBank/DDBJ databases">
        <title>Genomic Encyclopedia of Type Strains, Phase III (KMG-III): the genomes of soil and plant-associated and newly described type strains.</title>
        <authorList>
            <person name="Whitman W."/>
        </authorList>
    </citation>
    <scope>NUCLEOTIDE SEQUENCE [LARGE SCALE GENOMIC DNA]</scope>
    <source>
        <strain evidence="24 25">CECT 7022</strain>
    </source>
</reference>
<accession>A0A2V4UZY3</accession>
<keyword evidence="3 19" id="KW-0963">Cytoplasm</keyword>
<evidence type="ECO:0000313" key="25">
    <source>
        <dbReference type="Proteomes" id="UP000247790"/>
    </source>
</evidence>
<feature type="domain" description="Mur ligase N-terminal catalytic" evidence="21">
    <location>
        <begin position="77"/>
        <end position="127"/>
    </location>
</feature>
<feature type="binding site" evidence="19">
    <location>
        <position position="522"/>
    </location>
    <ligand>
        <name>meso-2,6-diaminopimelate</name>
        <dbReference type="ChEBI" id="CHEBI:57791"/>
    </ligand>
</feature>
<evidence type="ECO:0000256" key="16">
    <source>
        <dbReference type="ARBA" id="ARBA00075482"/>
    </source>
</evidence>
<evidence type="ECO:0000256" key="14">
    <source>
        <dbReference type="ARBA" id="ARBA00066633"/>
    </source>
</evidence>
<keyword evidence="5 19" id="KW-0132">Cell division</keyword>
<comment type="PTM">
    <text evidence="19">Carboxylation is probably crucial for Mg(2+) binding and, consequently, for the gamma-phosphate positioning of ATP.</text>
</comment>
<dbReference type="InterPro" id="IPR035911">
    <property type="entry name" value="MurE/MurF_N"/>
</dbReference>
<evidence type="ECO:0000259" key="22">
    <source>
        <dbReference type="Pfam" id="PF02875"/>
    </source>
</evidence>
<dbReference type="InterPro" id="IPR005761">
    <property type="entry name" value="UDP-N-AcMur-Glu-dNH2Pim_ligase"/>
</dbReference>
<dbReference type="GO" id="GO:0005524">
    <property type="term" value="F:ATP binding"/>
    <property type="evidence" value="ECO:0007669"/>
    <property type="project" value="UniProtKB-UniRule"/>
</dbReference>
<comment type="function">
    <text evidence="13 19">Catalyzes the addition of meso-diaminopimelic acid to the nucleotide precursor UDP-N-acetylmuramoyl-L-alanyl-D-glutamate (UMAG) in the biosynthesis of bacterial cell-wall peptidoglycan.</text>
</comment>
<evidence type="ECO:0000256" key="1">
    <source>
        <dbReference type="ARBA" id="ARBA00004752"/>
    </source>
</evidence>
<dbReference type="Pfam" id="PF01225">
    <property type="entry name" value="Mur_ligase"/>
    <property type="match status" value="1"/>
</dbReference>
<evidence type="ECO:0000256" key="17">
    <source>
        <dbReference type="ARBA" id="ARBA00076158"/>
    </source>
</evidence>
<dbReference type="Gene3D" id="3.40.1390.10">
    <property type="entry name" value="MurE/MurF, N-terminal domain"/>
    <property type="match status" value="1"/>
</dbReference>
<dbReference type="EC" id="6.3.2.13" evidence="14 19"/>
<dbReference type="InterPro" id="IPR004101">
    <property type="entry name" value="Mur_ligase_C"/>
</dbReference>
<protein>
    <recommendedName>
        <fullName evidence="15 19">UDP-N-acetylmuramoyl-L-alanyl-D-glutamate--2,6-diaminopimelate ligase</fullName>
        <ecNumber evidence="14 19">6.3.2.13</ecNumber>
    </recommendedName>
    <alternativeName>
        <fullName evidence="16 19">Meso-A2pm-adding enzyme</fullName>
    </alternativeName>
    <alternativeName>
        <fullName evidence="17 19">Meso-diaminopimelate-adding enzyme</fullName>
    </alternativeName>
    <alternativeName>
        <fullName evidence="18 19">UDP-MurNAc-L-Ala-D-Glu:meso-diaminopimelate ligase</fullName>
    </alternativeName>
    <alternativeName>
        <fullName evidence="19">UDP-MurNAc-tripeptide synthetase</fullName>
    </alternativeName>
    <alternativeName>
        <fullName evidence="19">UDP-N-acetylmuramyl-tripeptide synthetase</fullName>
    </alternativeName>
</protein>
<dbReference type="InterPro" id="IPR036615">
    <property type="entry name" value="Mur_ligase_C_dom_sf"/>
</dbReference>
<dbReference type="NCBIfam" id="NF001124">
    <property type="entry name" value="PRK00139.1-2"/>
    <property type="match status" value="1"/>
</dbReference>
<evidence type="ECO:0000256" key="2">
    <source>
        <dbReference type="ARBA" id="ARBA00005898"/>
    </source>
</evidence>
<evidence type="ECO:0000256" key="9">
    <source>
        <dbReference type="ARBA" id="ARBA00022984"/>
    </source>
</evidence>
<comment type="cofactor">
    <cofactor evidence="19">
        <name>Mg(2+)</name>
        <dbReference type="ChEBI" id="CHEBI:18420"/>
    </cofactor>
</comment>
<evidence type="ECO:0000256" key="7">
    <source>
        <dbReference type="ARBA" id="ARBA00022840"/>
    </source>
</evidence>
<dbReference type="InterPro" id="IPR018109">
    <property type="entry name" value="Folylpolyglutamate_synth_CS"/>
</dbReference>
<feature type="binding site" evidence="19">
    <location>
        <begin position="162"/>
        <end position="168"/>
    </location>
    <ligand>
        <name>ATP</name>
        <dbReference type="ChEBI" id="CHEBI:30616"/>
    </ligand>
</feature>
<feature type="binding site" evidence="19">
    <location>
        <position position="237"/>
    </location>
    <ligand>
        <name>UDP-N-acetyl-alpha-D-muramoyl-L-alanyl-D-glutamate</name>
        <dbReference type="ChEBI" id="CHEBI:83900"/>
    </ligand>
</feature>
<feature type="domain" description="Mur ligase C-terminal" evidence="22">
    <location>
        <begin position="390"/>
        <end position="520"/>
    </location>
</feature>
<proteinExistence type="inferred from homology"/>
<dbReference type="GO" id="GO:0071555">
    <property type="term" value="P:cell wall organization"/>
    <property type="evidence" value="ECO:0007669"/>
    <property type="project" value="UniProtKB-KW"/>
</dbReference>
<evidence type="ECO:0000256" key="19">
    <source>
        <dbReference type="HAMAP-Rule" id="MF_00208"/>
    </source>
</evidence>
<dbReference type="PANTHER" id="PTHR23135:SF4">
    <property type="entry name" value="UDP-N-ACETYLMURAMOYL-L-ALANYL-D-GLUTAMATE--2,6-DIAMINOPIMELATE LIGASE MURE HOMOLOG, CHLOROPLASTIC"/>
    <property type="match status" value="1"/>
</dbReference>
<dbReference type="GO" id="GO:0005737">
    <property type="term" value="C:cytoplasm"/>
    <property type="evidence" value="ECO:0007669"/>
    <property type="project" value="UniProtKB-SubCell"/>
</dbReference>
<feature type="binding site" evidence="19">
    <location>
        <position position="231"/>
    </location>
    <ligand>
        <name>UDP-N-acetyl-alpha-D-muramoyl-L-alanyl-D-glutamate</name>
        <dbReference type="ChEBI" id="CHEBI:83900"/>
    </ligand>
</feature>
<comment type="subcellular location">
    <subcellularLocation>
        <location evidence="19 20">Cytoplasm</location>
    </subcellularLocation>
</comment>
<evidence type="ECO:0000313" key="24">
    <source>
        <dbReference type="EMBL" id="PYE45747.1"/>
    </source>
</evidence>
<evidence type="ECO:0000256" key="13">
    <source>
        <dbReference type="ARBA" id="ARBA00056782"/>
    </source>
</evidence>
<dbReference type="InterPro" id="IPR000713">
    <property type="entry name" value="Mur_ligase_N"/>
</dbReference>
<dbReference type="NCBIfam" id="TIGR01085">
    <property type="entry name" value="murE"/>
    <property type="match status" value="1"/>
</dbReference>